<dbReference type="CDD" id="cd10148">
    <property type="entry name" value="CsoR-like_DUF156"/>
    <property type="match status" value="1"/>
</dbReference>
<dbReference type="PANTHER" id="PTHR33677:SF3">
    <property type="entry name" value="COPPER-SENSING TRANSCRIPTIONAL REPRESSOR RICR"/>
    <property type="match status" value="1"/>
</dbReference>
<dbReference type="Proteomes" id="UP000269352">
    <property type="component" value="Unassembled WGS sequence"/>
</dbReference>
<dbReference type="GO" id="GO:0045892">
    <property type="term" value="P:negative regulation of DNA-templated transcription"/>
    <property type="evidence" value="ECO:0007669"/>
    <property type="project" value="UniProtKB-ARBA"/>
</dbReference>
<comment type="caution">
    <text evidence="1">The sequence shown here is derived from an EMBL/GenBank/DDBJ whole genome shotgun (WGS) entry which is preliminary data.</text>
</comment>
<gene>
    <name evidence="1" type="primary">csoR</name>
    <name evidence="1" type="ORF">NO1_0239</name>
</gene>
<dbReference type="InterPro" id="IPR003735">
    <property type="entry name" value="Metal_Tscrpt_repr"/>
</dbReference>
<dbReference type="Gene3D" id="1.20.58.1000">
    <property type="entry name" value="Metal-sensitive repressor, helix protomer"/>
    <property type="match status" value="1"/>
</dbReference>
<dbReference type="InterPro" id="IPR038390">
    <property type="entry name" value="Metal_Tscrpt_repr_sf"/>
</dbReference>
<sequence length="94" mass="10758">MVKQHSCHPSHSGQIARLNRISGQLDGVKKMIVERRYCPEILIQLKAVRSALRSVESNILKSHLESCVAESFADRKERAQKIDEIKILLDKFQC</sequence>
<proteinExistence type="predicted"/>
<dbReference type="AlphaFoldDB" id="A0A388T8A7"/>
<evidence type="ECO:0000313" key="1">
    <source>
        <dbReference type="EMBL" id="GBR72743.1"/>
    </source>
</evidence>
<dbReference type="GO" id="GO:0046872">
    <property type="term" value="F:metal ion binding"/>
    <property type="evidence" value="ECO:0007669"/>
    <property type="project" value="InterPro"/>
</dbReference>
<dbReference type="GO" id="GO:0003677">
    <property type="term" value="F:DNA binding"/>
    <property type="evidence" value="ECO:0007669"/>
    <property type="project" value="InterPro"/>
</dbReference>
<accession>A0A388T8A7</accession>
<name>A0A388T8A7_TERA1</name>
<evidence type="ECO:0000313" key="2">
    <source>
        <dbReference type="Proteomes" id="UP000269352"/>
    </source>
</evidence>
<keyword evidence="2" id="KW-1185">Reference proteome</keyword>
<dbReference type="PANTHER" id="PTHR33677">
    <property type="entry name" value="TRANSCRIPTIONAL REPRESSOR FRMR-RELATED"/>
    <property type="match status" value="1"/>
</dbReference>
<dbReference type="Pfam" id="PF02583">
    <property type="entry name" value="Trns_repr_metal"/>
    <property type="match status" value="1"/>
</dbReference>
<protein>
    <submittedName>
        <fullName evidence="1">Copper-sensing transcriptional repressor CsoR</fullName>
    </submittedName>
</protein>
<reference evidence="1 2" key="1">
    <citation type="journal article" date="2019" name="ISME J.">
        <title>Genome analyses of uncultured TG2/ZB3 bacteria in 'Margulisbacteria' specifically attached to ectosymbiotic spirochetes of protists in the termite gut.</title>
        <authorList>
            <person name="Utami Y.D."/>
            <person name="Kuwahara H."/>
            <person name="Igai K."/>
            <person name="Murakami T."/>
            <person name="Sugaya K."/>
            <person name="Morikawa T."/>
            <person name="Nagura Y."/>
            <person name="Yuki M."/>
            <person name="Deevong P."/>
            <person name="Inoue T."/>
            <person name="Kihara K."/>
            <person name="Lo N."/>
            <person name="Yamada A."/>
            <person name="Ohkuma M."/>
            <person name="Hongoh Y."/>
        </authorList>
    </citation>
    <scope>NUCLEOTIDE SEQUENCE [LARGE SCALE GENOMIC DNA]</scope>
    <source>
        <strain evidence="1">NkOx7-01</strain>
    </source>
</reference>
<dbReference type="EMBL" id="BGZN01000002">
    <property type="protein sequence ID" value="GBR72743.1"/>
    <property type="molecule type" value="Genomic_DNA"/>
</dbReference>
<organism evidence="1 2">
    <name type="scientific">Termititenax aidoneus</name>
    <dbReference type="NCBI Taxonomy" id="2218524"/>
    <lineage>
        <taxon>Bacteria</taxon>
        <taxon>Bacillati</taxon>
        <taxon>Candidatus Margulisiibacteriota</taxon>
        <taxon>Candidatus Termititenacia</taxon>
        <taxon>Candidatus Termititenacales</taxon>
        <taxon>Candidatus Termititenacaceae</taxon>
        <taxon>Candidatus Termititenax</taxon>
    </lineage>
</organism>